<dbReference type="PIRSF" id="PIRSF000443">
    <property type="entry name" value="Homoser_Ac_trans"/>
    <property type="match status" value="1"/>
</dbReference>
<dbReference type="Gene3D" id="3.40.50.1820">
    <property type="entry name" value="alpha/beta hydrolase"/>
    <property type="match status" value="1"/>
</dbReference>
<feature type="chain" id="PRO_5019223185" description="Probable acyltransferase" evidence="4">
    <location>
        <begin position="18"/>
        <end position="389"/>
    </location>
</feature>
<dbReference type="EMBL" id="QZEV01000048">
    <property type="protein sequence ID" value="RJL03358.1"/>
    <property type="molecule type" value="Genomic_DNA"/>
</dbReference>
<evidence type="ECO:0000313" key="6">
    <source>
        <dbReference type="EMBL" id="RJL03358.1"/>
    </source>
</evidence>
<evidence type="ECO:0000256" key="3">
    <source>
        <dbReference type="PIRSR" id="PIRSR000443-1"/>
    </source>
</evidence>
<keyword evidence="1 2" id="KW-0808">Transferase</keyword>
<evidence type="ECO:0000313" key="7">
    <source>
        <dbReference type="Proteomes" id="UP000285530"/>
    </source>
</evidence>
<dbReference type="GO" id="GO:0009092">
    <property type="term" value="P:homoserine metabolic process"/>
    <property type="evidence" value="ECO:0007669"/>
    <property type="project" value="TreeGrafter"/>
</dbReference>
<dbReference type="PANTHER" id="PTHR32268:SF11">
    <property type="entry name" value="HOMOSERINE O-ACETYLTRANSFERASE"/>
    <property type="match status" value="1"/>
</dbReference>
<dbReference type="Pfam" id="PF00561">
    <property type="entry name" value="Abhydrolase_1"/>
    <property type="match status" value="1"/>
</dbReference>
<keyword evidence="2" id="KW-0963">Cytoplasm</keyword>
<dbReference type="RefSeq" id="WP_119886506.1">
    <property type="nucleotide sequence ID" value="NZ_CP067169.1"/>
</dbReference>
<evidence type="ECO:0000256" key="2">
    <source>
        <dbReference type="HAMAP-Rule" id="MF_00296"/>
    </source>
</evidence>
<dbReference type="InterPro" id="IPR008220">
    <property type="entry name" value="HAT_MetX-like"/>
</dbReference>
<dbReference type="SUPFAM" id="SSF53474">
    <property type="entry name" value="alpha/beta-Hydrolases"/>
    <property type="match status" value="1"/>
</dbReference>
<dbReference type="InterPro" id="IPR029058">
    <property type="entry name" value="AB_hydrolase_fold"/>
</dbReference>
<dbReference type="OrthoDB" id="9800754at2"/>
<keyword evidence="2" id="KW-0028">Amino-acid biosynthesis</keyword>
<keyword evidence="4" id="KW-0732">Signal</keyword>
<reference evidence="6 7" key="1">
    <citation type="submission" date="2018-09" db="EMBL/GenBank/DDBJ databases">
        <title>Paracoccus onubensis nov. sp. a moderate halophilic bacterium isolated from Gruta de las Maravillas (Aracena, Spain).</title>
        <authorList>
            <person name="Jurado V."/>
            <person name="Gutierrez-Patricio S."/>
            <person name="Gonzalez-Pimentel J.L."/>
            <person name="Laiz L."/>
            <person name="Saiz-Jimenez C."/>
        </authorList>
    </citation>
    <scope>NUCLEOTIDE SEQUENCE [LARGE SCALE GENOMIC DNA]</scope>
    <source>
        <strain evidence="6 7">DSM 19484</strain>
    </source>
</reference>
<keyword evidence="2 6" id="KW-0012">Acyltransferase</keyword>
<dbReference type="PANTHER" id="PTHR32268">
    <property type="entry name" value="HOMOSERINE O-ACETYLTRANSFERASE"/>
    <property type="match status" value="1"/>
</dbReference>
<dbReference type="GO" id="GO:0004414">
    <property type="term" value="F:homoserine O-acetyltransferase activity"/>
    <property type="evidence" value="ECO:0007669"/>
    <property type="project" value="TreeGrafter"/>
</dbReference>
<dbReference type="Proteomes" id="UP000285530">
    <property type="component" value="Unassembled WGS sequence"/>
</dbReference>
<comment type="subcellular location">
    <subcellularLocation>
        <location evidence="2">Cytoplasm</location>
    </subcellularLocation>
</comment>
<evidence type="ECO:0000256" key="1">
    <source>
        <dbReference type="ARBA" id="ARBA00022679"/>
    </source>
</evidence>
<accession>A0A418ZUR4</accession>
<dbReference type="GO" id="GO:0009086">
    <property type="term" value="P:methionine biosynthetic process"/>
    <property type="evidence" value="ECO:0007669"/>
    <property type="project" value="TreeGrafter"/>
</dbReference>
<feature type="active site" evidence="2 3">
    <location>
        <position position="336"/>
    </location>
</feature>
<feature type="active site" description="Nucleophile" evidence="3">
    <location>
        <position position="171"/>
    </location>
</feature>
<proteinExistence type="inferred from homology"/>
<comment type="caution">
    <text evidence="6">The sequence shown here is derived from an EMBL/GenBank/DDBJ whole genome shotgun (WGS) entry which is preliminary data.</text>
</comment>
<sequence>MRHVILATVLMASPAWADIGIVEKQSFTLEDFQTRGGAVIPEMTLGFETYGTLNEARDNAVLITHHFSGNSHAAGRYAEDDAAPGYWDAIIGPGKPIDTDRWFVVSADTPVNLNANDPNVITTGPASINPDTGRPWGMDFPILTIGDFVDSQLGLMEQLGIERWHAVMGPSMGGLQAQEWAARYPDRLTRVAPVIAAGWADAWLTAWLEVWAAPIRLDPNWQGGAYYDGAPPLDGLAQSLSIVTLHANSEDWADTTFGRTWADEAQDPGASWDGDFAVTRTLADGGAERAAMADANHFLYLVRANQQFVAGHPDEGVEQGLRDIDVPVLMIHSPTDLVFTADAVQRTARIIGEDGTPVELVALSGARGHLDGIANIAEAGDAIRDFLER</sequence>
<dbReference type="GO" id="GO:0005737">
    <property type="term" value="C:cytoplasm"/>
    <property type="evidence" value="ECO:0007669"/>
    <property type="project" value="UniProtKB-SubCell"/>
</dbReference>
<keyword evidence="7" id="KW-1185">Reference proteome</keyword>
<dbReference type="InterPro" id="IPR000073">
    <property type="entry name" value="AB_hydrolase_1"/>
</dbReference>
<name>A0A418ZUR4_9RHOB</name>
<dbReference type="NCBIfam" id="NF005262">
    <property type="entry name" value="PRK06765.1"/>
    <property type="match status" value="1"/>
</dbReference>
<feature type="signal peptide" evidence="4">
    <location>
        <begin position="1"/>
        <end position="17"/>
    </location>
</feature>
<feature type="active site" evidence="3">
    <location>
        <position position="369"/>
    </location>
</feature>
<organism evidence="6 7">
    <name type="scientific">Paracoccus aestuarii</name>
    <dbReference type="NCBI Taxonomy" id="453842"/>
    <lineage>
        <taxon>Bacteria</taxon>
        <taxon>Pseudomonadati</taxon>
        <taxon>Pseudomonadota</taxon>
        <taxon>Alphaproteobacteria</taxon>
        <taxon>Rhodobacterales</taxon>
        <taxon>Paracoccaceae</taxon>
        <taxon>Paracoccus</taxon>
    </lineage>
</organism>
<protein>
    <recommendedName>
        <fullName evidence="2">Probable acyltransferase</fullName>
        <ecNumber evidence="2">2.3.1.-</ecNumber>
    </recommendedName>
</protein>
<evidence type="ECO:0000259" key="5">
    <source>
        <dbReference type="Pfam" id="PF00561"/>
    </source>
</evidence>
<gene>
    <name evidence="6" type="ORF">D3P06_10370</name>
</gene>
<dbReference type="AlphaFoldDB" id="A0A418ZUR4"/>
<dbReference type="HAMAP" id="MF_00296">
    <property type="entry name" value="MetX_acyltransf"/>
    <property type="match status" value="1"/>
</dbReference>
<evidence type="ECO:0000256" key="4">
    <source>
        <dbReference type="SAM" id="SignalP"/>
    </source>
</evidence>
<comment type="caution">
    <text evidence="2">Lacks conserved residue(s) required for the propagation of feature annotation.</text>
</comment>
<feature type="domain" description="AB hydrolase-1" evidence="5">
    <location>
        <begin position="136"/>
        <end position="351"/>
    </location>
</feature>
<comment type="subunit">
    <text evidence="2">Homodimer.</text>
</comment>
<comment type="similarity">
    <text evidence="2">Belongs to the AB hydrolase superfamily. MetX family.</text>
</comment>
<dbReference type="EC" id="2.3.1.-" evidence="2"/>
<dbReference type="Gene3D" id="1.10.1740.110">
    <property type="match status" value="1"/>
</dbReference>